<evidence type="ECO:0000313" key="1">
    <source>
        <dbReference type="EMBL" id="TFK79540.1"/>
    </source>
</evidence>
<sequence>MRLPQLPDVKLAKDFVDELAEATLERSGMSSAAIERMRNPPARPPPPLTQMELLGVEMFLARGAASEENYADNRRAFMRVHPEDNIPTYDRTKRIMAQATGIEAIKHDMCYNTCIAYTGPFDQLTHCPICPEHKSRYVTTVQGKRVARRTFSTFPIGPQLQILRGSPETAKLM</sequence>
<feature type="non-terminal residue" evidence="1">
    <location>
        <position position="173"/>
    </location>
</feature>
<dbReference type="AlphaFoldDB" id="A0A5C3NU80"/>
<dbReference type="STRING" id="1314778.A0A5C3NU80"/>
<evidence type="ECO:0000313" key="2">
    <source>
        <dbReference type="Proteomes" id="UP000308197"/>
    </source>
</evidence>
<name>A0A5C3NU80_9APHY</name>
<protein>
    <submittedName>
        <fullName evidence="1">Uncharacterized protein</fullName>
    </submittedName>
</protein>
<proteinExistence type="predicted"/>
<keyword evidence="2" id="KW-1185">Reference proteome</keyword>
<reference evidence="1 2" key="1">
    <citation type="journal article" date="2019" name="Nat. Ecol. Evol.">
        <title>Megaphylogeny resolves global patterns of mushroom evolution.</title>
        <authorList>
            <person name="Varga T."/>
            <person name="Krizsan K."/>
            <person name="Foldi C."/>
            <person name="Dima B."/>
            <person name="Sanchez-Garcia M."/>
            <person name="Sanchez-Ramirez S."/>
            <person name="Szollosi G.J."/>
            <person name="Szarkandi J.G."/>
            <person name="Papp V."/>
            <person name="Albert L."/>
            <person name="Andreopoulos W."/>
            <person name="Angelini C."/>
            <person name="Antonin V."/>
            <person name="Barry K.W."/>
            <person name="Bougher N.L."/>
            <person name="Buchanan P."/>
            <person name="Buyck B."/>
            <person name="Bense V."/>
            <person name="Catcheside P."/>
            <person name="Chovatia M."/>
            <person name="Cooper J."/>
            <person name="Damon W."/>
            <person name="Desjardin D."/>
            <person name="Finy P."/>
            <person name="Geml J."/>
            <person name="Haridas S."/>
            <person name="Hughes K."/>
            <person name="Justo A."/>
            <person name="Karasinski D."/>
            <person name="Kautmanova I."/>
            <person name="Kiss B."/>
            <person name="Kocsube S."/>
            <person name="Kotiranta H."/>
            <person name="LaButti K.M."/>
            <person name="Lechner B.E."/>
            <person name="Liimatainen K."/>
            <person name="Lipzen A."/>
            <person name="Lukacs Z."/>
            <person name="Mihaltcheva S."/>
            <person name="Morgado L.N."/>
            <person name="Niskanen T."/>
            <person name="Noordeloos M.E."/>
            <person name="Ohm R.A."/>
            <person name="Ortiz-Santana B."/>
            <person name="Ovrebo C."/>
            <person name="Racz N."/>
            <person name="Riley R."/>
            <person name="Savchenko A."/>
            <person name="Shiryaev A."/>
            <person name="Soop K."/>
            <person name="Spirin V."/>
            <person name="Szebenyi C."/>
            <person name="Tomsovsky M."/>
            <person name="Tulloss R.E."/>
            <person name="Uehling J."/>
            <person name="Grigoriev I.V."/>
            <person name="Vagvolgyi C."/>
            <person name="Papp T."/>
            <person name="Martin F.M."/>
            <person name="Miettinen O."/>
            <person name="Hibbett D.S."/>
            <person name="Nagy L.G."/>
        </authorList>
    </citation>
    <scope>NUCLEOTIDE SEQUENCE [LARGE SCALE GENOMIC DNA]</scope>
    <source>
        <strain evidence="1 2">HHB13444</strain>
    </source>
</reference>
<gene>
    <name evidence="1" type="ORF">K466DRAFT_505374</name>
</gene>
<organism evidence="1 2">
    <name type="scientific">Polyporus arcularius HHB13444</name>
    <dbReference type="NCBI Taxonomy" id="1314778"/>
    <lineage>
        <taxon>Eukaryota</taxon>
        <taxon>Fungi</taxon>
        <taxon>Dikarya</taxon>
        <taxon>Basidiomycota</taxon>
        <taxon>Agaricomycotina</taxon>
        <taxon>Agaricomycetes</taxon>
        <taxon>Polyporales</taxon>
        <taxon>Polyporaceae</taxon>
        <taxon>Polyporus</taxon>
    </lineage>
</organism>
<dbReference type="EMBL" id="ML212003">
    <property type="protein sequence ID" value="TFK79540.1"/>
    <property type="molecule type" value="Genomic_DNA"/>
</dbReference>
<accession>A0A5C3NU80</accession>
<dbReference type="InParanoid" id="A0A5C3NU80"/>
<dbReference type="Proteomes" id="UP000308197">
    <property type="component" value="Unassembled WGS sequence"/>
</dbReference>